<dbReference type="AlphaFoldDB" id="A0A8J6JYM3"/>
<dbReference type="PANTHER" id="PTHR12283:SF3">
    <property type="entry name" value="GLUTAMINYL-PEPTIDE CYCLOTRANSFERASE-LIKE PROTEIN"/>
    <property type="match status" value="1"/>
</dbReference>
<comment type="catalytic activity">
    <reaction evidence="1">
        <text>N-terminal L-glutaminyl-[peptide] = N-terminal 5-oxo-L-prolyl-[peptide] + NH4(+)</text>
        <dbReference type="Rhea" id="RHEA:23652"/>
        <dbReference type="Rhea" id="RHEA-COMP:11736"/>
        <dbReference type="Rhea" id="RHEA-COMP:11846"/>
        <dbReference type="ChEBI" id="CHEBI:28938"/>
        <dbReference type="ChEBI" id="CHEBI:64722"/>
        <dbReference type="ChEBI" id="CHEBI:87215"/>
        <dbReference type="EC" id="2.3.2.5"/>
    </reaction>
</comment>
<dbReference type="EC" id="2.3.2.5" evidence="3"/>
<evidence type="ECO:0000256" key="5">
    <source>
        <dbReference type="ARBA" id="ARBA00023315"/>
    </source>
</evidence>
<accession>A0A8J6JYM3</accession>
<evidence type="ECO:0000256" key="4">
    <source>
        <dbReference type="ARBA" id="ARBA00022679"/>
    </source>
</evidence>
<proteinExistence type="inferred from homology"/>
<evidence type="ECO:0000313" key="7">
    <source>
        <dbReference type="EMBL" id="KAG9468754.1"/>
    </source>
</evidence>
<keyword evidence="8" id="KW-1185">Reference proteome</keyword>
<dbReference type="EMBL" id="WNTK01000740">
    <property type="protein sequence ID" value="KAG9468754.1"/>
    <property type="molecule type" value="Genomic_DNA"/>
</dbReference>
<organism evidence="7 8">
    <name type="scientific">Eleutherodactylus coqui</name>
    <name type="common">Puerto Rican coqui</name>
    <dbReference type="NCBI Taxonomy" id="57060"/>
    <lineage>
        <taxon>Eukaryota</taxon>
        <taxon>Metazoa</taxon>
        <taxon>Chordata</taxon>
        <taxon>Craniata</taxon>
        <taxon>Vertebrata</taxon>
        <taxon>Euteleostomi</taxon>
        <taxon>Amphibia</taxon>
        <taxon>Batrachia</taxon>
        <taxon>Anura</taxon>
        <taxon>Neobatrachia</taxon>
        <taxon>Hyloidea</taxon>
        <taxon>Eleutherodactylidae</taxon>
        <taxon>Eleutherodactylinae</taxon>
        <taxon>Eleutherodactylus</taxon>
        <taxon>Eleutherodactylus</taxon>
    </lineage>
</organism>
<sequence length="158" mass="18303">MNPFVFVKAFLVYSIFPQLPKTFTHCCIYPVLVVPLLQDLFVLLDLLGAPEPLILSHFSETRGHFMRLVTIEKRLHRLGLLDAYRADSPYFRPDLYFGAVEDDHVPFLRRGVPVLHIISTPFPAVWHTHDDTEEKLHRPTITNFCRIFVTFLAETLAL</sequence>
<dbReference type="GO" id="GO:0008270">
    <property type="term" value="F:zinc ion binding"/>
    <property type="evidence" value="ECO:0007669"/>
    <property type="project" value="TreeGrafter"/>
</dbReference>
<comment type="similarity">
    <text evidence="2">Belongs to the glutaminyl-peptide cyclotransferase family.</text>
</comment>
<gene>
    <name evidence="7" type="ORF">GDO78_022002</name>
</gene>
<evidence type="ECO:0000256" key="1">
    <source>
        <dbReference type="ARBA" id="ARBA00000001"/>
    </source>
</evidence>
<dbReference type="Gene3D" id="3.40.630.10">
    <property type="entry name" value="Zn peptidases"/>
    <property type="match status" value="1"/>
</dbReference>
<name>A0A8J6JYM3_ELECQ</name>
<dbReference type="PANTHER" id="PTHR12283">
    <property type="entry name" value="GLUTAMINYL-PEPTIDE CYCLOTRANSFERASE"/>
    <property type="match status" value="1"/>
</dbReference>
<keyword evidence="4" id="KW-0808">Transferase</keyword>
<dbReference type="Pfam" id="PF04389">
    <property type="entry name" value="Peptidase_M28"/>
    <property type="match status" value="1"/>
</dbReference>
<evidence type="ECO:0000256" key="2">
    <source>
        <dbReference type="ARBA" id="ARBA00006014"/>
    </source>
</evidence>
<dbReference type="InterPro" id="IPR040234">
    <property type="entry name" value="QC/QCL"/>
</dbReference>
<protein>
    <recommendedName>
        <fullName evidence="3">glutaminyl-peptide cyclotransferase</fullName>
        <ecNumber evidence="3">2.3.2.5</ecNumber>
    </recommendedName>
</protein>
<dbReference type="OrthoDB" id="3907302at2759"/>
<evidence type="ECO:0000313" key="8">
    <source>
        <dbReference type="Proteomes" id="UP000770717"/>
    </source>
</evidence>
<dbReference type="Proteomes" id="UP000770717">
    <property type="component" value="Unassembled WGS sequence"/>
</dbReference>
<dbReference type="SUPFAM" id="SSF53187">
    <property type="entry name" value="Zn-dependent exopeptidases"/>
    <property type="match status" value="1"/>
</dbReference>
<dbReference type="GO" id="GO:0016603">
    <property type="term" value="F:glutaminyl-peptide cyclotransferase activity"/>
    <property type="evidence" value="ECO:0007669"/>
    <property type="project" value="UniProtKB-EC"/>
</dbReference>
<keyword evidence="5" id="KW-0012">Acyltransferase</keyword>
<evidence type="ECO:0000259" key="6">
    <source>
        <dbReference type="Pfam" id="PF04389"/>
    </source>
</evidence>
<feature type="domain" description="Peptidase M28" evidence="6">
    <location>
        <begin position="40"/>
        <end position="150"/>
    </location>
</feature>
<comment type="caution">
    <text evidence="7">The sequence shown here is derived from an EMBL/GenBank/DDBJ whole genome shotgun (WGS) entry which is preliminary data.</text>
</comment>
<reference evidence="7" key="1">
    <citation type="thesis" date="2020" institute="ProQuest LLC" country="789 East Eisenhower Parkway, Ann Arbor, MI, USA">
        <title>Comparative Genomics and Chromosome Evolution.</title>
        <authorList>
            <person name="Mudd A.B."/>
        </authorList>
    </citation>
    <scope>NUCLEOTIDE SEQUENCE</scope>
    <source>
        <strain evidence="7">HN-11 Male</strain>
        <tissue evidence="7">Kidney and liver</tissue>
    </source>
</reference>
<evidence type="ECO:0000256" key="3">
    <source>
        <dbReference type="ARBA" id="ARBA00012012"/>
    </source>
</evidence>
<dbReference type="InterPro" id="IPR007484">
    <property type="entry name" value="Peptidase_M28"/>
</dbReference>